<comment type="caution">
    <text evidence="6">The sequence shown here is derived from an EMBL/GenBank/DDBJ whole genome shotgun (WGS) entry which is preliminary data.</text>
</comment>
<dbReference type="SUPFAM" id="SSF51430">
    <property type="entry name" value="NAD(P)-linked oxidoreductase"/>
    <property type="match status" value="1"/>
</dbReference>
<proteinExistence type="inferred from homology"/>
<dbReference type="GO" id="GO:0000166">
    <property type="term" value="F:nucleotide binding"/>
    <property type="evidence" value="ECO:0007669"/>
    <property type="project" value="InterPro"/>
</dbReference>
<dbReference type="GO" id="GO:0016491">
    <property type="term" value="F:oxidoreductase activity"/>
    <property type="evidence" value="ECO:0007669"/>
    <property type="project" value="UniProtKB-KW"/>
</dbReference>
<feature type="domain" description="NADP-dependent oxidoreductase" evidence="3">
    <location>
        <begin position="375"/>
        <end position="659"/>
    </location>
</feature>
<organism evidence="6 7">
    <name type="scientific">SAR86 cluster bacterium</name>
    <dbReference type="NCBI Taxonomy" id="2030880"/>
    <lineage>
        <taxon>Bacteria</taxon>
        <taxon>Pseudomonadati</taxon>
        <taxon>Pseudomonadota</taxon>
        <taxon>Gammaproteobacteria</taxon>
        <taxon>SAR86 cluster</taxon>
    </lineage>
</organism>
<dbReference type="InterPro" id="IPR023210">
    <property type="entry name" value="NADP_OxRdtase_dom"/>
</dbReference>
<dbReference type="InterPro" id="IPR050984">
    <property type="entry name" value="Gfo/Idh/MocA_domain"/>
</dbReference>
<evidence type="ECO:0000256" key="2">
    <source>
        <dbReference type="ARBA" id="ARBA00023002"/>
    </source>
</evidence>
<name>A0A937HZ88_9GAMM</name>
<feature type="domain" description="Gfo/Idh/MocA-like oxidoreductase N-terminal" evidence="4">
    <location>
        <begin position="3"/>
        <end position="117"/>
    </location>
</feature>
<evidence type="ECO:0000259" key="4">
    <source>
        <dbReference type="Pfam" id="PF01408"/>
    </source>
</evidence>
<dbReference type="PANTHER" id="PTHR22604:SF105">
    <property type="entry name" value="TRANS-1,2-DIHYDROBENZENE-1,2-DIOL DEHYDROGENASE"/>
    <property type="match status" value="1"/>
</dbReference>
<dbReference type="InterPro" id="IPR000683">
    <property type="entry name" value="Gfo/Idh/MocA-like_OxRdtase_N"/>
</dbReference>
<dbReference type="Gene3D" id="3.30.360.10">
    <property type="entry name" value="Dihydrodipicolinate Reductase, domain 2"/>
    <property type="match status" value="1"/>
</dbReference>
<comment type="similarity">
    <text evidence="1">Belongs to the Gfo/Idh/MocA family.</text>
</comment>
<dbReference type="CDD" id="cd19082">
    <property type="entry name" value="AKR_AKR10A1_2"/>
    <property type="match status" value="1"/>
</dbReference>
<dbReference type="PANTHER" id="PTHR22604">
    <property type="entry name" value="OXIDOREDUCTASES"/>
    <property type="match status" value="1"/>
</dbReference>
<reference evidence="6" key="1">
    <citation type="submission" date="2020-10" db="EMBL/GenBank/DDBJ databases">
        <title>Microbiome of the Black Sea water column analyzed by genome centric metagenomics.</title>
        <authorList>
            <person name="Cabello-Yeves P.J."/>
            <person name="Callieri C."/>
            <person name="Picazo A."/>
            <person name="Mehrshad M."/>
            <person name="Haro-Moreno J.M."/>
            <person name="Roda-Garcia J."/>
            <person name="Dzembekova N."/>
            <person name="Slabakova V."/>
            <person name="Slabakova N."/>
            <person name="Moncheva S."/>
            <person name="Rodriguez-Valera F."/>
        </authorList>
    </citation>
    <scope>NUCLEOTIDE SEQUENCE</scope>
    <source>
        <strain evidence="6">BS307-5m-G49</strain>
    </source>
</reference>
<evidence type="ECO:0000313" key="7">
    <source>
        <dbReference type="Proteomes" id="UP000744438"/>
    </source>
</evidence>
<dbReference type="AlphaFoldDB" id="A0A937HZ88"/>
<keyword evidence="2" id="KW-0560">Oxidoreductase</keyword>
<evidence type="ECO:0000256" key="1">
    <source>
        <dbReference type="ARBA" id="ARBA00010928"/>
    </source>
</evidence>
<dbReference type="Gene3D" id="3.20.20.100">
    <property type="entry name" value="NADP-dependent oxidoreductase domain"/>
    <property type="match status" value="1"/>
</dbReference>
<dbReference type="InterPro" id="IPR055170">
    <property type="entry name" value="GFO_IDH_MocA-like_dom"/>
</dbReference>
<dbReference type="Gene3D" id="3.40.50.720">
    <property type="entry name" value="NAD(P)-binding Rossmann-like Domain"/>
    <property type="match status" value="1"/>
</dbReference>
<dbReference type="Pfam" id="PF00248">
    <property type="entry name" value="Aldo_ket_red"/>
    <property type="match status" value="1"/>
</dbReference>
<evidence type="ECO:0000259" key="3">
    <source>
        <dbReference type="Pfam" id="PF00248"/>
    </source>
</evidence>
<sequence length="662" mass="74901">MVKWGVISTGTISKAFCDSIRYSKEGELVAVASRSSKNLKHFSDKYGVETYDSYDALLNDASIDAIYIGTPHNSHFDLSLKTLRSGKHLLCEKPMTMNSTEAMILVNESRRLNLFFMEAFMYRCHPLTHKMLEIVKQEFSNQEVLIESSFGFTADVEESHRLKNPELGGGSILDIGCYPLSMVRLIAGNLMENSFSDPLSISASGELSSNDIDLNAKADLEFSPKIKATIKSAISEEYDNSLRISSGDKQIFVKEPWHCGQFQGQKAEIKILENNQEKVIEVTDDVGLFTREIDEASFCIKAGKIESSFMPHADSLSNSIWLDKWLNELKVVYPANSINTSSLKSSVFSKPSKDLNTIEIPELDKEISPIVFGCDNQINEVHAFAMFDYYYSKGGKVFDTAYIYNHGLSDKYLGDWINSRNLKDVVVLGKGAHTPDCFPDKIRPQIEESLARGNIDKLDIYCLHRDNLEVPVNEFIDALNECKHDGLIDVLGASNWELERFKSANDYANEQEKVGFKVLSNNFSLARMIEPVWPGCFSCDESYLKYLKDNKIHLFPWSSQARGFFVNQVEFAANEHFANPTDEEEKRVWHDELNLARRNRAIELAKQRSCQPIQIALSYVVNLEISAYPLVGPRNFFELDSCIEATNIELSAQDLRYLETGN</sequence>
<dbReference type="SUPFAM" id="SSF51735">
    <property type="entry name" value="NAD(P)-binding Rossmann-fold domains"/>
    <property type="match status" value="1"/>
</dbReference>
<dbReference type="Pfam" id="PF22725">
    <property type="entry name" value="GFO_IDH_MocA_C3"/>
    <property type="match status" value="1"/>
</dbReference>
<dbReference type="Pfam" id="PF01408">
    <property type="entry name" value="GFO_IDH_MocA"/>
    <property type="match status" value="1"/>
</dbReference>
<protein>
    <submittedName>
        <fullName evidence="6">Aldo/keto reductase</fullName>
    </submittedName>
</protein>
<evidence type="ECO:0000313" key="6">
    <source>
        <dbReference type="EMBL" id="MBL6811881.1"/>
    </source>
</evidence>
<accession>A0A937HZ88</accession>
<dbReference type="Proteomes" id="UP000744438">
    <property type="component" value="Unassembled WGS sequence"/>
</dbReference>
<dbReference type="EMBL" id="JADHQC010000019">
    <property type="protein sequence ID" value="MBL6811881.1"/>
    <property type="molecule type" value="Genomic_DNA"/>
</dbReference>
<gene>
    <name evidence="6" type="ORF">ISQ63_03240</name>
</gene>
<evidence type="ECO:0000259" key="5">
    <source>
        <dbReference type="Pfam" id="PF22725"/>
    </source>
</evidence>
<feature type="domain" description="GFO/IDH/MocA-like oxidoreductase" evidence="5">
    <location>
        <begin position="145"/>
        <end position="244"/>
    </location>
</feature>
<dbReference type="InterPro" id="IPR036812">
    <property type="entry name" value="NAD(P)_OxRdtase_dom_sf"/>
</dbReference>
<dbReference type="InterPro" id="IPR036291">
    <property type="entry name" value="NAD(P)-bd_dom_sf"/>
</dbReference>
<dbReference type="SUPFAM" id="SSF55347">
    <property type="entry name" value="Glyceraldehyde-3-phosphate dehydrogenase-like, C-terminal domain"/>
    <property type="match status" value="1"/>
</dbReference>